<evidence type="ECO:0000256" key="8">
    <source>
        <dbReference type="ARBA" id="ARBA00023180"/>
    </source>
</evidence>
<evidence type="ECO:0000256" key="9">
    <source>
        <dbReference type="ARBA" id="ARBA00023183"/>
    </source>
</evidence>
<comment type="function">
    <text evidence="1">IGF-binding proteins prolong the half-life of the IGFs and have been shown to either inhibit or stimulate the growth promoting effects of the IGFs on cell culture. They alter the interaction of IGFs with their cell surface receptors.</text>
</comment>
<keyword evidence="7" id="KW-1015">Disulfide bond</keyword>
<name>A0A8C5R522_9ANUR</name>
<organism evidence="13 14">
    <name type="scientific">Leptobrachium leishanense</name>
    <name type="common">Leishan spiny toad</name>
    <dbReference type="NCBI Taxonomy" id="445787"/>
    <lineage>
        <taxon>Eukaryota</taxon>
        <taxon>Metazoa</taxon>
        <taxon>Chordata</taxon>
        <taxon>Craniata</taxon>
        <taxon>Vertebrata</taxon>
        <taxon>Euteleostomi</taxon>
        <taxon>Amphibia</taxon>
        <taxon>Batrachia</taxon>
        <taxon>Anura</taxon>
        <taxon>Pelobatoidea</taxon>
        <taxon>Megophryidae</taxon>
        <taxon>Leptobrachium</taxon>
    </lineage>
</organism>
<accession>A0A8C5R522</accession>
<protein>
    <recommendedName>
        <fullName evidence="4">Insulin-like growth factor-binding protein 4</fullName>
    </recommendedName>
</protein>
<evidence type="ECO:0000256" key="4">
    <source>
        <dbReference type="ARBA" id="ARBA00013680"/>
    </source>
</evidence>
<proteinExistence type="predicted"/>
<dbReference type="PROSITE" id="PS00222">
    <property type="entry name" value="IGFBP_N_1"/>
    <property type="match status" value="1"/>
</dbReference>
<evidence type="ECO:0000256" key="10">
    <source>
        <dbReference type="PROSITE-ProRule" id="PRU00500"/>
    </source>
</evidence>
<reference evidence="13" key="1">
    <citation type="submission" date="2025-08" db="UniProtKB">
        <authorList>
            <consortium name="Ensembl"/>
        </authorList>
    </citation>
    <scope>IDENTIFICATION</scope>
</reference>
<dbReference type="InterPro" id="IPR000716">
    <property type="entry name" value="Thyroglobulin_1"/>
</dbReference>
<dbReference type="AlphaFoldDB" id="A0A8C5R522"/>
<evidence type="ECO:0000256" key="3">
    <source>
        <dbReference type="ARBA" id="ARBA00011592"/>
    </source>
</evidence>
<dbReference type="PROSITE" id="PS51323">
    <property type="entry name" value="IGFBP_N_2"/>
    <property type="match status" value="1"/>
</dbReference>
<comment type="subunit">
    <text evidence="3">Binds IGF2 more than IGF1.</text>
</comment>
<sequence length="256" mass="28088">LIPFLSSILSPCVSQDVIQCPPCSQEKLVRCMDPTGCQELVKEPGCGCCATCALSKGAPCGVYTARCGSGLRCFPSRGSEKPLHTLMQGQGVCTEITDIETVQGSFQTTDDENRFSPCGLTDKSCIQKQQVILNRQQILNNAKFLKTLNFQPVIEVRTVRGGLLEPSKPPSGTCHKELKKAMERLSSYHTKTQEDFLNIPIPNCDRSGFFNPKQCHPALDGQRGKCWCVDWKTGLELAGAYDPVLDPNCQLTSKNI</sequence>
<dbReference type="CDD" id="cd00191">
    <property type="entry name" value="TY"/>
    <property type="match status" value="1"/>
</dbReference>
<keyword evidence="8" id="KW-0325">Glycoprotein</keyword>
<dbReference type="SMART" id="SM00211">
    <property type="entry name" value="TY"/>
    <property type="match status" value="1"/>
</dbReference>
<dbReference type="PRINTS" id="PR01976">
    <property type="entry name" value="IGFBPFAMILY"/>
</dbReference>
<dbReference type="InterPro" id="IPR036857">
    <property type="entry name" value="Thyroglobulin_1_sf"/>
</dbReference>
<dbReference type="Gene3D" id="4.10.800.10">
    <property type="entry name" value="Thyroglobulin type-1"/>
    <property type="match status" value="1"/>
</dbReference>
<keyword evidence="14" id="KW-1185">Reference proteome</keyword>
<evidence type="ECO:0000313" key="13">
    <source>
        <dbReference type="Ensembl" id="ENSLLEP00000046735.1"/>
    </source>
</evidence>
<comment type="caution">
    <text evidence="10">Lacks conserved residue(s) required for the propagation of feature annotation.</text>
</comment>
<dbReference type="GO" id="GO:0043567">
    <property type="term" value="P:regulation of insulin-like growth factor receptor signaling pathway"/>
    <property type="evidence" value="ECO:0007669"/>
    <property type="project" value="TreeGrafter"/>
</dbReference>
<comment type="subcellular location">
    <subcellularLocation>
        <location evidence="2">Secreted</location>
    </subcellularLocation>
</comment>
<dbReference type="Proteomes" id="UP000694569">
    <property type="component" value="Unplaced"/>
</dbReference>
<evidence type="ECO:0000256" key="5">
    <source>
        <dbReference type="ARBA" id="ARBA00022525"/>
    </source>
</evidence>
<dbReference type="Gene3D" id="4.10.40.20">
    <property type="match status" value="1"/>
</dbReference>
<keyword evidence="5" id="KW-0964">Secreted</keyword>
<evidence type="ECO:0000259" key="12">
    <source>
        <dbReference type="PROSITE" id="PS51323"/>
    </source>
</evidence>
<dbReference type="Ensembl" id="ENSLLET00000048581.1">
    <property type="protein sequence ID" value="ENSLLEP00000046735.1"/>
    <property type="gene ID" value="ENSLLEG00000029557.1"/>
</dbReference>
<dbReference type="OrthoDB" id="8477465at2759"/>
<dbReference type="GeneTree" id="ENSGT00940000159647"/>
<dbReference type="FunFam" id="4.10.40.20:FF:000001">
    <property type="entry name" value="Insulin-like growth factor binding protein 5"/>
    <property type="match status" value="1"/>
</dbReference>
<evidence type="ECO:0000256" key="6">
    <source>
        <dbReference type="ARBA" id="ARBA00022553"/>
    </source>
</evidence>
<dbReference type="PANTHER" id="PTHR11551">
    <property type="entry name" value="INSULIN-LIKE GROWTH FACTOR BINDING PROTEIN"/>
    <property type="match status" value="1"/>
</dbReference>
<evidence type="ECO:0000256" key="7">
    <source>
        <dbReference type="ARBA" id="ARBA00023157"/>
    </source>
</evidence>
<dbReference type="PROSITE" id="PS51162">
    <property type="entry name" value="THYROGLOBULIN_1_2"/>
    <property type="match status" value="1"/>
</dbReference>
<dbReference type="Pfam" id="PF00086">
    <property type="entry name" value="Thyroglobulin_1"/>
    <property type="match status" value="1"/>
</dbReference>
<dbReference type="InterPro" id="IPR017891">
    <property type="entry name" value="Insulin_GF-bd_Cys-rich_CS"/>
</dbReference>
<evidence type="ECO:0000313" key="14">
    <source>
        <dbReference type="Proteomes" id="UP000694569"/>
    </source>
</evidence>
<dbReference type="SUPFAM" id="SSF57610">
    <property type="entry name" value="Thyroglobulin type-1 domain"/>
    <property type="match status" value="1"/>
</dbReference>
<dbReference type="InterPro" id="IPR022327">
    <property type="entry name" value="IGFBP-4"/>
</dbReference>
<dbReference type="InterPro" id="IPR000867">
    <property type="entry name" value="IGFBP-like"/>
</dbReference>
<feature type="domain" description="Thyroglobulin type-1" evidence="11">
    <location>
        <begin position="171"/>
        <end position="249"/>
    </location>
</feature>
<evidence type="ECO:0000256" key="2">
    <source>
        <dbReference type="ARBA" id="ARBA00004613"/>
    </source>
</evidence>
<keyword evidence="6" id="KW-0597">Phosphoprotein</keyword>
<keyword evidence="9" id="KW-0340">Growth factor binding</keyword>
<dbReference type="InterPro" id="IPR022321">
    <property type="entry name" value="IGFBP_1-6_chordata"/>
</dbReference>
<dbReference type="Pfam" id="PF00219">
    <property type="entry name" value="IGFBP"/>
    <property type="match status" value="1"/>
</dbReference>
<dbReference type="GO" id="GO:0005615">
    <property type="term" value="C:extracellular space"/>
    <property type="evidence" value="ECO:0007669"/>
    <property type="project" value="TreeGrafter"/>
</dbReference>
<dbReference type="InterPro" id="IPR009030">
    <property type="entry name" value="Growth_fac_rcpt_cys_sf"/>
</dbReference>
<evidence type="ECO:0000259" key="11">
    <source>
        <dbReference type="PROSITE" id="PS51162"/>
    </source>
</evidence>
<feature type="domain" description="IGFBP N-terminal" evidence="12">
    <location>
        <begin position="16"/>
        <end position="96"/>
    </location>
</feature>
<evidence type="ECO:0000256" key="1">
    <source>
        <dbReference type="ARBA" id="ARBA00003811"/>
    </source>
</evidence>
<reference evidence="13" key="2">
    <citation type="submission" date="2025-09" db="UniProtKB">
        <authorList>
            <consortium name="Ensembl"/>
        </authorList>
    </citation>
    <scope>IDENTIFICATION</scope>
</reference>
<dbReference type="PRINTS" id="PR01980">
    <property type="entry name" value="IGFBPFAMILY4"/>
</dbReference>
<gene>
    <name evidence="13" type="primary">IGFBP4</name>
</gene>
<dbReference type="SUPFAM" id="SSF57184">
    <property type="entry name" value="Growth factor receptor domain"/>
    <property type="match status" value="1"/>
</dbReference>
<dbReference type="GO" id="GO:0031995">
    <property type="term" value="F:insulin-like growth factor II binding"/>
    <property type="evidence" value="ECO:0007669"/>
    <property type="project" value="TreeGrafter"/>
</dbReference>
<dbReference type="SMART" id="SM00121">
    <property type="entry name" value="IB"/>
    <property type="match status" value="1"/>
</dbReference>
<dbReference type="PANTHER" id="PTHR11551:SF7">
    <property type="entry name" value="INSULIN-LIKE GROWTH FACTOR-BINDING PROTEIN 4"/>
    <property type="match status" value="1"/>
</dbReference>
<dbReference type="GO" id="GO:0031994">
    <property type="term" value="F:insulin-like growth factor I binding"/>
    <property type="evidence" value="ECO:0007669"/>
    <property type="project" value="TreeGrafter"/>
</dbReference>